<evidence type="ECO:0000256" key="6">
    <source>
        <dbReference type="ARBA" id="ARBA00022822"/>
    </source>
</evidence>
<evidence type="ECO:0000256" key="3">
    <source>
        <dbReference type="ARBA" id="ARBA00012572"/>
    </source>
</evidence>
<evidence type="ECO:0000256" key="5">
    <source>
        <dbReference type="ARBA" id="ARBA00022605"/>
    </source>
</evidence>
<evidence type="ECO:0000256" key="4">
    <source>
        <dbReference type="ARBA" id="ARBA00022272"/>
    </source>
</evidence>
<evidence type="ECO:0000313" key="12">
    <source>
        <dbReference type="Proteomes" id="UP000238650"/>
    </source>
</evidence>
<evidence type="ECO:0000256" key="1">
    <source>
        <dbReference type="ARBA" id="ARBA00001164"/>
    </source>
</evidence>
<dbReference type="OrthoDB" id="3243379at2"/>
<feature type="domain" description="N-(5'phosphoribosyl) anthranilate isomerase (PRAI)" evidence="10">
    <location>
        <begin position="3"/>
        <end position="200"/>
    </location>
</feature>
<evidence type="ECO:0000256" key="7">
    <source>
        <dbReference type="ARBA" id="ARBA00023141"/>
    </source>
</evidence>
<dbReference type="PANTHER" id="PTHR42894">
    <property type="entry name" value="N-(5'-PHOSPHORIBOSYL)ANTHRANILATE ISOMERASE"/>
    <property type="match status" value="1"/>
</dbReference>
<comment type="catalytic activity">
    <reaction evidence="1 9">
        <text>N-(5-phospho-beta-D-ribosyl)anthranilate = 1-(2-carboxyphenylamino)-1-deoxy-D-ribulose 5-phosphate</text>
        <dbReference type="Rhea" id="RHEA:21540"/>
        <dbReference type="ChEBI" id="CHEBI:18277"/>
        <dbReference type="ChEBI" id="CHEBI:58613"/>
        <dbReference type="EC" id="5.3.1.24"/>
    </reaction>
</comment>
<keyword evidence="7 9" id="KW-0057">Aromatic amino acid biosynthesis</keyword>
<dbReference type="InterPro" id="IPR001240">
    <property type="entry name" value="PRAI_dom"/>
</dbReference>
<keyword evidence="6 9" id="KW-0822">Tryptophan biosynthesis</keyword>
<dbReference type="AlphaFoldDB" id="A0A2S9QQY9"/>
<evidence type="ECO:0000256" key="2">
    <source>
        <dbReference type="ARBA" id="ARBA00004664"/>
    </source>
</evidence>
<evidence type="ECO:0000256" key="8">
    <source>
        <dbReference type="ARBA" id="ARBA00023235"/>
    </source>
</evidence>
<evidence type="ECO:0000313" key="11">
    <source>
        <dbReference type="EMBL" id="PRI11999.1"/>
    </source>
</evidence>
<dbReference type="InterPro" id="IPR013785">
    <property type="entry name" value="Aldolase_TIM"/>
</dbReference>
<evidence type="ECO:0000259" key="10">
    <source>
        <dbReference type="Pfam" id="PF00697"/>
    </source>
</evidence>
<gene>
    <name evidence="9" type="primary">trpF</name>
    <name evidence="11" type="ORF">B4915_02715</name>
</gene>
<dbReference type="InterPro" id="IPR044643">
    <property type="entry name" value="TrpF_fam"/>
</dbReference>
<evidence type="ECO:0000256" key="9">
    <source>
        <dbReference type="HAMAP-Rule" id="MF_00135"/>
    </source>
</evidence>
<keyword evidence="12" id="KW-1185">Reference proteome</keyword>
<name>A0A2S9QQY9_9MICO</name>
<dbReference type="InterPro" id="IPR011060">
    <property type="entry name" value="RibuloseP-bd_barrel"/>
</dbReference>
<accession>A0A2S9QQY9</accession>
<dbReference type="HAMAP" id="MF_00135">
    <property type="entry name" value="PRAI"/>
    <property type="match status" value="1"/>
</dbReference>
<organism evidence="11 12">
    <name type="scientific">Leucobacter massiliensis</name>
    <dbReference type="NCBI Taxonomy" id="1686285"/>
    <lineage>
        <taxon>Bacteria</taxon>
        <taxon>Bacillati</taxon>
        <taxon>Actinomycetota</taxon>
        <taxon>Actinomycetes</taxon>
        <taxon>Micrococcales</taxon>
        <taxon>Microbacteriaceae</taxon>
        <taxon>Leucobacter</taxon>
    </lineage>
</organism>
<keyword evidence="8 9" id="KW-0413">Isomerase</keyword>
<dbReference type="CDD" id="cd00405">
    <property type="entry name" value="PRAI"/>
    <property type="match status" value="1"/>
</dbReference>
<sequence length="212" mass="21972">MYVKICGLRDAATARHAVASGADALGVVMSARSPRNAGVGEAAEVVAEARHGGIDAVLVVDAMPAVRAAETALRLGFEVLQLHGDYDAADFAAAQRILPRVWRAASLARDPGLRAGDRGEERLLLDGAVPGSGAGWDLSPLAPGTALRARIGEGWVLAGGLDARNVADRVRAVMPWGVDVSSGVEREPGLKDPALIERFIVAARGAAGTEER</sequence>
<protein>
    <recommendedName>
        <fullName evidence="4 9">N-(5'-phosphoribosyl)anthranilate isomerase</fullName>
        <shortName evidence="9">PRAI</shortName>
        <ecNumber evidence="3 9">5.3.1.24</ecNumber>
    </recommendedName>
</protein>
<dbReference type="UniPathway" id="UPA00035">
    <property type="reaction ID" value="UER00042"/>
</dbReference>
<comment type="caution">
    <text evidence="11">The sequence shown here is derived from an EMBL/GenBank/DDBJ whole genome shotgun (WGS) entry which is preliminary data.</text>
</comment>
<comment type="similarity">
    <text evidence="9">Belongs to the TrpF family.</text>
</comment>
<proteinExistence type="inferred from homology"/>
<dbReference type="EMBL" id="MWZD01000013">
    <property type="protein sequence ID" value="PRI11999.1"/>
    <property type="molecule type" value="Genomic_DNA"/>
</dbReference>
<keyword evidence="5 9" id="KW-0028">Amino-acid biosynthesis</keyword>
<dbReference type="SUPFAM" id="SSF51366">
    <property type="entry name" value="Ribulose-phoshate binding barrel"/>
    <property type="match status" value="1"/>
</dbReference>
<dbReference type="GO" id="GO:0004640">
    <property type="term" value="F:phosphoribosylanthranilate isomerase activity"/>
    <property type="evidence" value="ECO:0007669"/>
    <property type="project" value="UniProtKB-UniRule"/>
</dbReference>
<dbReference type="Proteomes" id="UP000238650">
    <property type="component" value="Unassembled WGS sequence"/>
</dbReference>
<reference evidence="11 12" key="1">
    <citation type="journal article" date="2017" name="New Microbes New Infect">
        <title>Genome sequence of 'Leucobacter massiliensis' sp. nov. isolated from human pharynx after travel to the 2014 Hajj.</title>
        <authorList>
            <person name="Leangapichart T."/>
            <person name="Gautret P."/>
            <person name="Nguyen T.T."/>
            <person name="Armstrong N."/>
            <person name="Rolain J.M."/>
        </authorList>
    </citation>
    <scope>NUCLEOTIDE SEQUENCE [LARGE SCALE GENOMIC DNA]</scope>
    <source>
        <strain evidence="11 12">122RC15</strain>
    </source>
</reference>
<dbReference type="Gene3D" id="3.20.20.70">
    <property type="entry name" value="Aldolase class I"/>
    <property type="match status" value="1"/>
</dbReference>
<dbReference type="Pfam" id="PF00697">
    <property type="entry name" value="PRAI"/>
    <property type="match status" value="1"/>
</dbReference>
<dbReference type="EC" id="5.3.1.24" evidence="3 9"/>
<dbReference type="GO" id="GO:0000162">
    <property type="term" value="P:L-tryptophan biosynthetic process"/>
    <property type="evidence" value="ECO:0007669"/>
    <property type="project" value="UniProtKB-UniRule"/>
</dbReference>
<dbReference type="PANTHER" id="PTHR42894:SF1">
    <property type="entry name" value="N-(5'-PHOSPHORIBOSYL)ANTHRANILATE ISOMERASE"/>
    <property type="match status" value="1"/>
</dbReference>
<dbReference type="RefSeq" id="WP_105804311.1">
    <property type="nucleotide sequence ID" value="NZ_MWZD01000013.1"/>
</dbReference>
<comment type="pathway">
    <text evidence="2 9">Amino-acid biosynthesis; L-tryptophan biosynthesis; L-tryptophan from chorismate: step 3/5.</text>
</comment>